<accession>A0A2M7AN79</accession>
<dbReference type="GO" id="GO:0004553">
    <property type="term" value="F:hydrolase activity, hydrolyzing O-glycosyl compounds"/>
    <property type="evidence" value="ECO:0007669"/>
    <property type="project" value="TreeGrafter"/>
</dbReference>
<dbReference type="Pfam" id="PF12146">
    <property type="entry name" value="Hydrolase_4"/>
    <property type="match status" value="1"/>
</dbReference>
<evidence type="ECO:0000259" key="2">
    <source>
        <dbReference type="Pfam" id="PF12146"/>
    </source>
</evidence>
<dbReference type="Gene3D" id="3.40.50.1820">
    <property type="entry name" value="alpha/beta hydrolase"/>
    <property type="match status" value="1"/>
</dbReference>
<evidence type="ECO:0000313" key="3">
    <source>
        <dbReference type="EMBL" id="PIU68825.1"/>
    </source>
</evidence>
<name>A0A2M7AN79_UNCKA</name>
<organism evidence="3 4">
    <name type="scientific">candidate division WWE3 bacterium CG06_land_8_20_14_3_00_42_16</name>
    <dbReference type="NCBI Taxonomy" id="1975083"/>
    <lineage>
        <taxon>Bacteria</taxon>
        <taxon>Katanobacteria</taxon>
    </lineage>
</organism>
<feature type="domain" description="Serine aminopeptidase S33" evidence="2">
    <location>
        <begin position="144"/>
        <end position="281"/>
    </location>
</feature>
<gene>
    <name evidence="3" type="ORF">COS81_02505</name>
</gene>
<sequence>MEKLVIKNRKNQNISVILKYSRNPEGLAFIMHGLGGFKEQPHIQTLAGAFEEKGYTTVLFDTTNTLGESDGNYEHATITNYYEDLEDVIKWARTQAWYQELFILRAQYSDRKIGDIMKLLESNLKPKSLAARAKEDLMSVSSGRFILCGHSLGGFCVAFYAENHPQEVLAVAPISAVVSGKLMVEAYKRYEPENFRQWEKTGWLIEESVSKPGVAKRLSSSFVKDSLRYDLLPKVQNLTMPVLLIVGENDTSTPPDHVKILFEALPGPKELALIKDAPHTFRNRKHLKEIKNLFLAWLDKV</sequence>
<evidence type="ECO:0000313" key="4">
    <source>
        <dbReference type="Proteomes" id="UP000229916"/>
    </source>
</evidence>
<protein>
    <recommendedName>
        <fullName evidence="2">Serine aminopeptidase S33 domain-containing protein</fullName>
    </recommendedName>
</protein>
<dbReference type="Proteomes" id="UP000229916">
    <property type="component" value="Unassembled WGS sequence"/>
</dbReference>
<reference evidence="4" key="1">
    <citation type="submission" date="2017-09" db="EMBL/GenBank/DDBJ databases">
        <title>Depth-based differentiation of microbial function through sediment-hosted aquifers and enrichment of novel symbionts in the deep terrestrial subsurface.</title>
        <authorList>
            <person name="Probst A.J."/>
            <person name="Ladd B."/>
            <person name="Jarett J.K."/>
            <person name="Geller-Mcgrath D.E."/>
            <person name="Sieber C.M.K."/>
            <person name="Emerson J.B."/>
            <person name="Anantharaman K."/>
            <person name="Thomas B.C."/>
            <person name="Malmstrom R."/>
            <person name="Stieglmeier M."/>
            <person name="Klingl A."/>
            <person name="Woyke T."/>
            <person name="Ryan C.M."/>
            <person name="Banfield J.F."/>
        </authorList>
    </citation>
    <scope>NUCLEOTIDE SEQUENCE [LARGE SCALE GENOMIC DNA]</scope>
</reference>
<dbReference type="InterPro" id="IPR022742">
    <property type="entry name" value="Hydrolase_4"/>
</dbReference>
<proteinExistence type="predicted"/>
<dbReference type="PANTHER" id="PTHR16138:SF7">
    <property type="entry name" value="PALMITOYL-PROTEIN THIOESTERASE ABHD10, MITOCHONDRIAL"/>
    <property type="match status" value="1"/>
</dbReference>
<dbReference type="AlphaFoldDB" id="A0A2M7AN79"/>
<keyword evidence="1" id="KW-0378">Hydrolase</keyword>
<dbReference type="EMBL" id="PEWD01000052">
    <property type="protein sequence ID" value="PIU68825.1"/>
    <property type="molecule type" value="Genomic_DNA"/>
</dbReference>
<comment type="caution">
    <text evidence="3">The sequence shown here is derived from an EMBL/GenBank/DDBJ whole genome shotgun (WGS) entry which is preliminary data.</text>
</comment>
<dbReference type="SUPFAM" id="SSF53474">
    <property type="entry name" value="alpha/beta-Hydrolases"/>
    <property type="match status" value="1"/>
</dbReference>
<evidence type="ECO:0000256" key="1">
    <source>
        <dbReference type="ARBA" id="ARBA00022801"/>
    </source>
</evidence>
<dbReference type="InterPro" id="IPR029058">
    <property type="entry name" value="AB_hydrolase_fold"/>
</dbReference>
<dbReference type="InterPro" id="IPR052382">
    <property type="entry name" value="ABHD10_acyl-thioesterase"/>
</dbReference>
<dbReference type="PANTHER" id="PTHR16138">
    <property type="entry name" value="MYCOPHENOLIC ACID ACYL-GLUCURONIDE ESTERASE, MITOCHONDRIAL"/>
    <property type="match status" value="1"/>
</dbReference>